<dbReference type="OrthoDB" id="6658153at2"/>
<dbReference type="AlphaFoldDB" id="A0A2S0VT41"/>
<dbReference type="Proteomes" id="UP000244441">
    <property type="component" value="Chromosome"/>
</dbReference>
<accession>A0A2S0VT41</accession>
<name>A0A2S0VT41_9ALTE</name>
<evidence type="ECO:0000313" key="1">
    <source>
        <dbReference type="EMBL" id="AWB67260.1"/>
    </source>
</evidence>
<dbReference type="KEGG" id="cate:C2869_12780"/>
<proteinExistence type="predicted"/>
<reference evidence="1 2" key="1">
    <citation type="submission" date="2018-01" db="EMBL/GenBank/DDBJ databases">
        <title>Genome sequence of a Cantenovulum-like bacteria.</title>
        <authorList>
            <person name="Tan W.R."/>
            <person name="Lau N.-S."/>
            <person name="Go F."/>
            <person name="Amirul A.-A.A."/>
        </authorList>
    </citation>
    <scope>NUCLEOTIDE SEQUENCE [LARGE SCALE GENOMIC DNA]</scope>
    <source>
        <strain evidence="1 2">CCB-QB4</strain>
    </source>
</reference>
<keyword evidence="2" id="KW-1185">Reference proteome</keyword>
<dbReference type="RefSeq" id="WP_108603307.1">
    <property type="nucleotide sequence ID" value="NZ_CP026604.1"/>
</dbReference>
<sequence>MAIVRSLFSLILFGLVGVLTNPTMSLAQPKMHLTEHRILLTDRQPKYDYQFYNQGKSAAQCTTSIIDFNVNEVGQLSLVKTPSQQPKSSAKSFLRASPRSVLIGAEQTQRIKVIARKLRSQRDGEWVSYLSLNCKQQQKVKKGMNLSPNFVFNIPIVVRKGQLAANATFENVKISHLDQHYSVQFELARHGQRSLYGRIDVKDQADNLLGFVKGFSVYQQTKARPLKIALNNTPQGKLKLIFNEHEKFGDIQTTWQQP</sequence>
<organism evidence="1 2">
    <name type="scientific">Saccharobesus litoralis</name>
    <dbReference type="NCBI Taxonomy" id="2172099"/>
    <lineage>
        <taxon>Bacteria</taxon>
        <taxon>Pseudomonadati</taxon>
        <taxon>Pseudomonadota</taxon>
        <taxon>Gammaproteobacteria</taxon>
        <taxon>Alteromonadales</taxon>
        <taxon>Alteromonadaceae</taxon>
        <taxon>Saccharobesus</taxon>
    </lineage>
</organism>
<evidence type="ECO:0000313" key="2">
    <source>
        <dbReference type="Proteomes" id="UP000244441"/>
    </source>
</evidence>
<dbReference type="EMBL" id="CP026604">
    <property type="protein sequence ID" value="AWB67260.1"/>
    <property type="molecule type" value="Genomic_DNA"/>
</dbReference>
<gene>
    <name evidence="1" type="ORF">C2869_12780</name>
</gene>
<protein>
    <submittedName>
        <fullName evidence="1">Uncharacterized protein</fullName>
    </submittedName>
</protein>